<gene>
    <name evidence="1" type="ORF">IO98_12720</name>
</gene>
<dbReference type="EMBL" id="JPME01000015">
    <property type="protein sequence ID" value="KEZ89560.1"/>
    <property type="molecule type" value="Genomic_DNA"/>
</dbReference>
<proteinExistence type="predicted"/>
<keyword evidence="2" id="KW-1185">Reference proteome</keyword>
<organism evidence="1 2">
    <name type="scientific">Lacrimispora celerecrescens</name>
    <dbReference type="NCBI Taxonomy" id="29354"/>
    <lineage>
        <taxon>Bacteria</taxon>
        <taxon>Bacillati</taxon>
        <taxon>Bacillota</taxon>
        <taxon>Clostridia</taxon>
        <taxon>Lachnospirales</taxon>
        <taxon>Lachnospiraceae</taxon>
        <taxon>Lacrimispora</taxon>
    </lineage>
</organism>
<dbReference type="RefSeq" id="WP_038281476.1">
    <property type="nucleotide sequence ID" value="NZ_JPME01000015.1"/>
</dbReference>
<name>A0A084JKS6_9FIRM</name>
<accession>A0A084JKS6</accession>
<comment type="caution">
    <text evidence="1">The sequence shown here is derived from an EMBL/GenBank/DDBJ whole genome shotgun (WGS) entry which is preliminary data.</text>
</comment>
<protein>
    <submittedName>
        <fullName evidence="1">Uncharacterized protein</fullName>
    </submittedName>
</protein>
<reference evidence="1 2" key="1">
    <citation type="submission" date="2014-07" db="EMBL/GenBank/DDBJ databases">
        <title>Draft genome of Clostridium celerecrescens 152B isolated from sediments associated with methane hydrate from Krishna Godavari basin.</title>
        <authorList>
            <person name="Honkalas V.S."/>
            <person name="Dabir A.P."/>
            <person name="Arora P."/>
            <person name="Dhakephalkar P.K."/>
        </authorList>
    </citation>
    <scope>NUCLEOTIDE SEQUENCE [LARGE SCALE GENOMIC DNA]</scope>
    <source>
        <strain evidence="1 2">152B</strain>
    </source>
</reference>
<evidence type="ECO:0000313" key="1">
    <source>
        <dbReference type="EMBL" id="KEZ89560.1"/>
    </source>
</evidence>
<evidence type="ECO:0000313" key="2">
    <source>
        <dbReference type="Proteomes" id="UP000028525"/>
    </source>
</evidence>
<sequence length="290" mass="33267">MDLTLSERFALISFNGKESEHRETAKQNVLKVLAAAVFLEENYDPATGKWNFNEEGIKAAIKKANKKALERTYADRLQSKQLLSKVSSLLGCDLFYDENIKLKTYVSETREFECQLDLLRAEFLEEGPISEESIILVWLLQESLCFFEVFSVYEQNKITERLTGLRSESTLARALYPITVRSLWSTVVVGFLRIKSQAAATETGKGFNFIFPFFERRQSIFIDTEEYFPNAQLRLKNVLDRISSQGHVYEVLRDGAVPVVKIDNIKYELIPGAISGKMPIHGVRLRRYNL</sequence>
<dbReference type="Proteomes" id="UP000028525">
    <property type="component" value="Unassembled WGS sequence"/>
</dbReference>
<dbReference type="OrthoDB" id="2553962at2"/>
<dbReference type="AlphaFoldDB" id="A0A084JKS6"/>